<organism evidence="1 2">
    <name type="scientific">Sphingomonas longa</name>
    <dbReference type="NCBI Taxonomy" id="2778730"/>
    <lineage>
        <taxon>Bacteria</taxon>
        <taxon>Pseudomonadati</taxon>
        <taxon>Pseudomonadota</taxon>
        <taxon>Alphaproteobacteria</taxon>
        <taxon>Sphingomonadales</taxon>
        <taxon>Sphingomonadaceae</taxon>
        <taxon>Sphingomonas</taxon>
    </lineage>
</organism>
<dbReference type="Proteomes" id="UP000763641">
    <property type="component" value="Unassembled WGS sequence"/>
</dbReference>
<proteinExistence type="predicted"/>
<accession>A0ABS2D9C4</accession>
<protein>
    <submittedName>
        <fullName evidence="1">Uncharacterized protein</fullName>
    </submittedName>
</protein>
<gene>
    <name evidence="1" type="ORF">ILT43_12165</name>
</gene>
<sequence length="123" mass="13593">MRTNEELYDDLTQRALDLLTTHEFGSSRKRTAKLRETIYLMDAHAAGQDITLAKLAYNPDEHRSENPIASLRQHLGAAMPDAISTAIDVGNGYYVLPRAKGWVGGGFTGNIFPDDIGYRAGRL</sequence>
<keyword evidence="2" id="KW-1185">Reference proteome</keyword>
<dbReference type="EMBL" id="JAFEMC010000003">
    <property type="protein sequence ID" value="MBM6577128.1"/>
    <property type="molecule type" value="Genomic_DNA"/>
</dbReference>
<evidence type="ECO:0000313" key="2">
    <source>
        <dbReference type="Proteomes" id="UP000763641"/>
    </source>
</evidence>
<evidence type="ECO:0000313" key="1">
    <source>
        <dbReference type="EMBL" id="MBM6577128.1"/>
    </source>
</evidence>
<name>A0ABS2D9C4_9SPHN</name>
<reference evidence="1 2" key="1">
    <citation type="submission" date="2020-12" db="EMBL/GenBank/DDBJ databases">
        <title>Sphingomonas sp.</title>
        <authorList>
            <person name="Kim M.K."/>
        </authorList>
    </citation>
    <scope>NUCLEOTIDE SEQUENCE [LARGE SCALE GENOMIC DNA]</scope>
    <source>
        <strain evidence="1 2">BT552</strain>
    </source>
</reference>
<comment type="caution">
    <text evidence="1">The sequence shown here is derived from an EMBL/GenBank/DDBJ whole genome shotgun (WGS) entry which is preliminary data.</text>
</comment>
<dbReference type="RefSeq" id="WP_204199226.1">
    <property type="nucleotide sequence ID" value="NZ_JAFEMC010000003.1"/>
</dbReference>